<dbReference type="OrthoDB" id="166763at2759"/>
<dbReference type="InterPro" id="IPR004875">
    <property type="entry name" value="DDE_SF_endonuclease_dom"/>
</dbReference>
<dbReference type="Pfam" id="PF03184">
    <property type="entry name" value="DDE_1"/>
    <property type="match status" value="1"/>
</dbReference>
<dbReference type="Gene3D" id="3.30.420.10">
    <property type="entry name" value="Ribonuclease H-like superfamily/Ribonuclease H"/>
    <property type="match status" value="1"/>
</dbReference>
<dbReference type="AlphaFoldDB" id="A0A329RDQ1"/>
<organism evidence="2 3">
    <name type="scientific">Phytophthora cactorum</name>
    <dbReference type="NCBI Taxonomy" id="29920"/>
    <lineage>
        <taxon>Eukaryota</taxon>
        <taxon>Sar</taxon>
        <taxon>Stramenopiles</taxon>
        <taxon>Oomycota</taxon>
        <taxon>Peronosporomycetes</taxon>
        <taxon>Peronosporales</taxon>
        <taxon>Peronosporaceae</taxon>
        <taxon>Phytophthora</taxon>
    </lineage>
</organism>
<accession>A0A329RDQ1</accession>
<dbReference type="VEuPathDB" id="FungiDB:PC110_g20925"/>
<proteinExistence type="predicted"/>
<dbReference type="EMBL" id="MJFZ01001251">
    <property type="protein sequence ID" value="RAW22634.1"/>
    <property type="molecule type" value="Genomic_DNA"/>
</dbReference>
<evidence type="ECO:0000313" key="2">
    <source>
        <dbReference type="EMBL" id="RAW22634.1"/>
    </source>
</evidence>
<dbReference type="InterPro" id="IPR036397">
    <property type="entry name" value="RNaseH_sf"/>
</dbReference>
<evidence type="ECO:0000313" key="3">
    <source>
        <dbReference type="Proteomes" id="UP000251314"/>
    </source>
</evidence>
<gene>
    <name evidence="2" type="ORF">PC110_g20925</name>
</gene>
<name>A0A329RDQ1_9STRA</name>
<evidence type="ECO:0000259" key="1">
    <source>
        <dbReference type="Pfam" id="PF03184"/>
    </source>
</evidence>
<reference evidence="2 3" key="1">
    <citation type="submission" date="2018-01" db="EMBL/GenBank/DDBJ databases">
        <title>Draft genome of the strawberry crown rot pathogen Phytophthora cactorum.</title>
        <authorList>
            <person name="Armitage A.D."/>
            <person name="Lysoe E."/>
            <person name="Nellist C.F."/>
            <person name="Harrison R.J."/>
            <person name="Brurberg M.B."/>
        </authorList>
    </citation>
    <scope>NUCLEOTIDE SEQUENCE [LARGE SCALE GENOMIC DNA]</scope>
    <source>
        <strain evidence="2 3">10300</strain>
    </source>
</reference>
<dbReference type="Proteomes" id="UP000251314">
    <property type="component" value="Unassembled WGS sequence"/>
</dbReference>
<keyword evidence="3" id="KW-1185">Reference proteome</keyword>
<comment type="caution">
    <text evidence="2">The sequence shown here is derived from an EMBL/GenBank/DDBJ whole genome shotgun (WGS) entry which is preliminary data.</text>
</comment>
<protein>
    <recommendedName>
        <fullName evidence="1">DDE-1 domain-containing protein</fullName>
    </recommendedName>
</protein>
<dbReference type="GO" id="GO:0003676">
    <property type="term" value="F:nucleic acid binding"/>
    <property type="evidence" value="ECO:0007669"/>
    <property type="project" value="InterPro"/>
</dbReference>
<sequence length="190" mass="21817">MDEAHFDINMDNHMTLGFRGDKVVRYHDVVSGGEGMTLVLKIRGGPSARIEPAMMNFQNQNRSYPIQNVPDDVPSVTFRSSPKGWMVQRVFIAWLKDNTCNRPDPHNKRQVVYMDNASGHKVEECEEFLKPKNMRVKFLPPNSSHLYQPADSFIIKAIKDMWTSEWDKEKLRLAQEQCFSAGKSKKKASA</sequence>
<feature type="domain" description="DDE-1" evidence="1">
    <location>
        <begin position="68"/>
        <end position="173"/>
    </location>
</feature>